<dbReference type="Gene3D" id="3.40.50.880">
    <property type="match status" value="1"/>
</dbReference>
<dbReference type="CDD" id="cd01741">
    <property type="entry name" value="GATase1_1"/>
    <property type="match status" value="1"/>
</dbReference>
<keyword evidence="2" id="KW-0315">Glutamine amidotransferase</keyword>
<dbReference type="GO" id="GO:0005829">
    <property type="term" value="C:cytosol"/>
    <property type="evidence" value="ECO:0007669"/>
    <property type="project" value="TreeGrafter"/>
</dbReference>
<sequence length="247" mass="26092">MSAAPVLIVQHVEVEQPGLILDVLRAHRIPTVTRISATEPDGSELPPVSALAGLVVMGGPMNADDTDTYPALKIERDLLTQALRANLPTLGICLGAQLLARAAGLAVHPGELGYADELGWAPLHAVDRGDPLVGPLADAPAVLHWHGDRIAADAARPALAATESTPVQAFRAGPAAWGLQFHPEVDEALLDRWLAEPEFATEAQQVLGPDALTTLRADARAAAPALRPLFEQSMNHFCALIDQRDVG</sequence>
<dbReference type="Pfam" id="PF00117">
    <property type="entry name" value="GATase"/>
    <property type="match status" value="1"/>
</dbReference>
<name>A0A7K1UT65_9NOCA</name>
<proteinExistence type="predicted"/>
<dbReference type="EMBL" id="WRPP01000002">
    <property type="protein sequence ID" value="MVU77537.1"/>
    <property type="molecule type" value="Genomic_DNA"/>
</dbReference>
<keyword evidence="2" id="KW-0808">Transferase</keyword>
<feature type="domain" description="Glutamine amidotransferase" evidence="1">
    <location>
        <begin position="47"/>
        <end position="187"/>
    </location>
</feature>
<dbReference type="InterPro" id="IPR044992">
    <property type="entry name" value="ChyE-like"/>
</dbReference>
<dbReference type="PANTHER" id="PTHR42695:SF5">
    <property type="entry name" value="GLUTAMINE AMIDOTRANSFERASE YLR126C-RELATED"/>
    <property type="match status" value="1"/>
</dbReference>
<dbReference type="AlphaFoldDB" id="A0A7K1UT65"/>
<dbReference type="GO" id="GO:0016740">
    <property type="term" value="F:transferase activity"/>
    <property type="evidence" value="ECO:0007669"/>
    <property type="project" value="UniProtKB-KW"/>
</dbReference>
<dbReference type="SUPFAM" id="SSF52317">
    <property type="entry name" value="Class I glutamine amidotransferase-like"/>
    <property type="match status" value="1"/>
</dbReference>
<gene>
    <name evidence="2" type="ORF">GPX89_09810</name>
</gene>
<reference evidence="2 3" key="1">
    <citation type="submission" date="2019-12" db="EMBL/GenBank/DDBJ databases">
        <title>Nocardia sp. nov. ET3-3 isolated from soil.</title>
        <authorList>
            <person name="Kanchanasin P."/>
            <person name="Tanasupawat S."/>
            <person name="Yuki M."/>
            <person name="Kudo T."/>
        </authorList>
    </citation>
    <scope>NUCLEOTIDE SEQUENCE [LARGE SCALE GENOMIC DNA]</scope>
    <source>
        <strain evidence="2 3">ET3-3</strain>
    </source>
</reference>
<evidence type="ECO:0000259" key="1">
    <source>
        <dbReference type="Pfam" id="PF00117"/>
    </source>
</evidence>
<dbReference type="InterPro" id="IPR017926">
    <property type="entry name" value="GATASE"/>
</dbReference>
<dbReference type="PANTHER" id="PTHR42695">
    <property type="entry name" value="GLUTAMINE AMIDOTRANSFERASE YLR126C-RELATED"/>
    <property type="match status" value="1"/>
</dbReference>
<dbReference type="InterPro" id="IPR029062">
    <property type="entry name" value="Class_I_gatase-like"/>
</dbReference>
<accession>A0A7K1UT65</accession>
<evidence type="ECO:0000313" key="3">
    <source>
        <dbReference type="Proteomes" id="UP000466794"/>
    </source>
</evidence>
<organism evidence="2 3">
    <name type="scientific">Nocardia terrae</name>
    <dbReference type="NCBI Taxonomy" id="2675851"/>
    <lineage>
        <taxon>Bacteria</taxon>
        <taxon>Bacillati</taxon>
        <taxon>Actinomycetota</taxon>
        <taxon>Actinomycetes</taxon>
        <taxon>Mycobacteriales</taxon>
        <taxon>Nocardiaceae</taxon>
        <taxon>Nocardia</taxon>
    </lineage>
</organism>
<protein>
    <submittedName>
        <fullName evidence="2">Type 1 glutamine amidotransferase</fullName>
    </submittedName>
</protein>
<keyword evidence="3" id="KW-1185">Reference proteome</keyword>
<dbReference type="PRINTS" id="PR00096">
    <property type="entry name" value="GATASE"/>
</dbReference>
<dbReference type="RefSeq" id="WP_157387229.1">
    <property type="nucleotide sequence ID" value="NZ_WRPP01000002.1"/>
</dbReference>
<comment type="caution">
    <text evidence="2">The sequence shown here is derived from an EMBL/GenBank/DDBJ whole genome shotgun (WGS) entry which is preliminary data.</text>
</comment>
<dbReference type="PROSITE" id="PS51273">
    <property type="entry name" value="GATASE_TYPE_1"/>
    <property type="match status" value="1"/>
</dbReference>
<dbReference type="Proteomes" id="UP000466794">
    <property type="component" value="Unassembled WGS sequence"/>
</dbReference>
<evidence type="ECO:0000313" key="2">
    <source>
        <dbReference type="EMBL" id="MVU77537.1"/>
    </source>
</evidence>